<dbReference type="PANTHER" id="PTHR30579:SF7">
    <property type="entry name" value="HTH-TYPE TRANSCRIPTIONAL REGULATOR LRHA-RELATED"/>
    <property type="match status" value="1"/>
</dbReference>
<dbReference type="RefSeq" id="WP_339402130.1">
    <property type="nucleotide sequence ID" value="NZ_JBBGAZ010000001.1"/>
</dbReference>
<feature type="domain" description="HTH lysR-type" evidence="5">
    <location>
        <begin position="5"/>
        <end position="62"/>
    </location>
</feature>
<dbReference type="SUPFAM" id="SSF46785">
    <property type="entry name" value="Winged helix' DNA-binding domain"/>
    <property type="match status" value="1"/>
</dbReference>
<gene>
    <name evidence="6" type="ORF">WG622_02445</name>
</gene>
<evidence type="ECO:0000256" key="3">
    <source>
        <dbReference type="ARBA" id="ARBA00023125"/>
    </source>
</evidence>
<keyword evidence="7" id="KW-1185">Reference proteome</keyword>
<name>A0ABU8QCD9_9RHOB</name>
<dbReference type="EMBL" id="JBBGAZ010000001">
    <property type="protein sequence ID" value="MEJ5217086.1"/>
    <property type="molecule type" value="Genomic_DNA"/>
</dbReference>
<dbReference type="InterPro" id="IPR036388">
    <property type="entry name" value="WH-like_DNA-bd_sf"/>
</dbReference>
<proteinExistence type="inferred from homology"/>
<evidence type="ECO:0000313" key="7">
    <source>
        <dbReference type="Proteomes" id="UP001368270"/>
    </source>
</evidence>
<dbReference type="Gene3D" id="3.40.190.10">
    <property type="entry name" value="Periplasmic binding protein-like II"/>
    <property type="match status" value="2"/>
</dbReference>
<reference evidence="6 7" key="1">
    <citation type="submission" date="2024-03" db="EMBL/GenBank/DDBJ databases">
        <title>Cognatishimia coralii sp. nov., a marine bacterium isolated from coral surrounding seawater.</title>
        <authorList>
            <person name="Liu X."/>
            <person name="Liu S."/>
            <person name="Sun H."/>
            <person name="Zhang Y."/>
        </authorList>
    </citation>
    <scope>NUCLEOTIDE SEQUENCE [LARGE SCALE GENOMIC DNA]</scope>
    <source>
        <strain evidence="6 7">D5M38</strain>
    </source>
</reference>
<dbReference type="InterPro" id="IPR000847">
    <property type="entry name" value="LysR_HTH_N"/>
</dbReference>
<sequence>MVERLDIEALRALVVISTHGGVTRAAEHMALSQPAVSHKIKRLETVLDCELLARRAGGPLFTEAGTRLLEYAGRMMDLHDEALAALGKKPLAGTIRLGMTEDTTGGDVARILGRFTRLHPETKVNTRVEQSLTLSDWLSSGEIDIAVIQVLRDEVRSDDLILYEDRLHWIKSYDLSLNSSGPVPFLAFDQNCFYKHWAQSQHSRTGHQFEAVLECPSVSGILSATRAGLGIALMNGLHVPQDLEVIEGVFPEPPTIAYVARSNPKRRSDAARALLSEIAAEVGRPSTLRVA</sequence>
<dbReference type="Pfam" id="PF03466">
    <property type="entry name" value="LysR_substrate"/>
    <property type="match status" value="1"/>
</dbReference>
<organism evidence="6 7">
    <name type="scientific">Cognatishimia coralii</name>
    <dbReference type="NCBI Taxonomy" id="3083254"/>
    <lineage>
        <taxon>Bacteria</taxon>
        <taxon>Pseudomonadati</taxon>
        <taxon>Pseudomonadota</taxon>
        <taxon>Alphaproteobacteria</taxon>
        <taxon>Rhodobacterales</taxon>
        <taxon>Paracoccaceae</taxon>
        <taxon>Cognatishimia</taxon>
    </lineage>
</organism>
<dbReference type="SUPFAM" id="SSF53850">
    <property type="entry name" value="Periplasmic binding protein-like II"/>
    <property type="match status" value="1"/>
</dbReference>
<keyword evidence="4" id="KW-0804">Transcription</keyword>
<dbReference type="Gene3D" id="1.10.10.10">
    <property type="entry name" value="Winged helix-like DNA-binding domain superfamily/Winged helix DNA-binding domain"/>
    <property type="match status" value="1"/>
</dbReference>
<evidence type="ECO:0000259" key="5">
    <source>
        <dbReference type="PROSITE" id="PS50931"/>
    </source>
</evidence>
<evidence type="ECO:0000256" key="1">
    <source>
        <dbReference type="ARBA" id="ARBA00009437"/>
    </source>
</evidence>
<evidence type="ECO:0000313" key="6">
    <source>
        <dbReference type="EMBL" id="MEJ5217086.1"/>
    </source>
</evidence>
<keyword evidence="2" id="KW-0805">Transcription regulation</keyword>
<dbReference type="InterPro" id="IPR036390">
    <property type="entry name" value="WH_DNA-bd_sf"/>
</dbReference>
<dbReference type="CDD" id="cd05466">
    <property type="entry name" value="PBP2_LTTR_substrate"/>
    <property type="match status" value="1"/>
</dbReference>
<dbReference type="PANTHER" id="PTHR30579">
    <property type="entry name" value="TRANSCRIPTIONAL REGULATOR"/>
    <property type="match status" value="1"/>
</dbReference>
<dbReference type="PRINTS" id="PR00039">
    <property type="entry name" value="HTHLYSR"/>
</dbReference>
<protein>
    <submittedName>
        <fullName evidence="6">LysR family transcriptional regulator</fullName>
    </submittedName>
</protein>
<keyword evidence="3" id="KW-0238">DNA-binding</keyword>
<dbReference type="Proteomes" id="UP001368270">
    <property type="component" value="Unassembled WGS sequence"/>
</dbReference>
<evidence type="ECO:0000256" key="4">
    <source>
        <dbReference type="ARBA" id="ARBA00023163"/>
    </source>
</evidence>
<comment type="caution">
    <text evidence="6">The sequence shown here is derived from an EMBL/GenBank/DDBJ whole genome shotgun (WGS) entry which is preliminary data.</text>
</comment>
<evidence type="ECO:0000256" key="2">
    <source>
        <dbReference type="ARBA" id="ARBA00023015"/>
    </source>
</evidence>
<dbReference type="PROSITE" id="PS50931">
    <property type="entry name" value="HTH_LYSR"/>
    <property type="match status" value="1"/>
</dbReference>
<dbReference type="InterPro" id="IPR005119">
    <property type="entry name" value="LysR_subst-bd"/>
</dbReference>
<dbReference type="InterPro" id="IPR050176">
    <property type="entry name" value="LTTR"/>
</dbReference>
<dbReference type="Pfam" id="PF00126">
    <property type="entry name" value="HTH_1"/>
    <property type="match status" value="1"/>
</dbReference>
<comment type="similarity">
    <text evidence="1">Belongs to the LysR transcriptional regulatory family.</text>
</comment>
<accession>A0ABU8QCD9</accession>